<dbReference type="SMART" id="SM00382">
    <property type="entry name" value="AAA"/>
    <property type="match status" value="1"/>
</dbReference>
<dbReference type="SUPFAM" id="SSF52540">
    <property type="entry name" value="P-loop containing nucleoside triphosphate hydrolases"/>
    <property type="match status" value="1"/>
</dbReference>
<reference evidence="4" key="1">
    <citation type="submission" date="2023-01" db="EMBL/GenBank/DDBJ databases">
        <title>Metagenome sequencing of chrysophaentin producing Chrysophaeum taylorii.</title>
        <authorList>
            <person name="Davison J."/>
            <person name="Bewley C."/>
        </authorList>
    </citation>
    <scope>NUCLEOTIDE SEQUENCE</scope>
    <source>
        <strain evidence="4">NIES-1699</strain>
    </source>
</reference>
<dbReference type="Pfam" id="PF00004">
    <property type="entry name" value="AAA"/>
    <property type="match status" value="1"/>
</dbReference>
<feature type="compositionally biased region" description="Acidic residues" evidence="2">
    <location>
        <begin position="66"/>
        <end position="79"/>
    </location>
</feature>
<comment type="similarity">
    <text evidence="1">Belongs to the AAA ATPase family. BCS1 subfamily.</text>
</comment>
<dbReference type="InterPro" id="IPR003593">
    <property type="entry name" value="AAA+_ATPase"/>
</dbReference>
<feature type="region of interest" description="Disordered" evidence="2">
    <location>
        <begin position="56"/>
        <end position="85"/>
    </location>
</feature>
<dbReference type="InterPro" id="IPR003959">
    <property type="entry name" value="ATPase_AAA_core"/>
</dbReference>
<proteinExistence type="inferred from homology"/>
<evidence type="ECO:0000256" key="2">
    <source>
        <dbReference type="SAM" id="MobiDB-lite"/>
    </source>
</evidence>
<dbReference type="AlphaFoldDB" id="A0AAD7UDY1"/>
<dbReference type="InterPro" id="IPR027417">
    <property type="entry name" value="P-loop_NTPase"/>
</dbReference>
<name>A0AAD7UDY1_9STRA</name>
<dbReference type="GO" id="GO:0016887">
    <property type="term" value="F:ATP hydrolysis activity"/>
    <property type="evidence" value="ECO:0007669"/>
    <property type="project" value="InterPro"/>
</dbReference>
<dbReference type="GO" id="GO:0005524">
    <property type="term" value="F:ATP binding"/>
    <property type="evidence" value="ECO:0007669"/>
    <property type="project" value="InterPro"/>
</dbReference>
<dbReference type="InterPro" id="IPR050747">
    <property type="entry name" value="Mitochondrial_chaperone_BCS1"/>
</dbReference>
<dbReference type="EMBL" id="JAQMWT010000388">
    <property type="protein sequence ID" value="KAJ8602227.1"/>
    <property type="molecule type" value="Genomic_DNA"/>
</dbReference>
<evidence type="ECO:0000259" key="3">
    <source>
        <dbReference type="SMART" id="SM00382"/>
    </source>
</evidence>
<evidence type="ECO:0000313" key="4">
    <source>
        <dbReference type="EMBL" id="KAJ8602227.1"/>
    </source>
</evidence>
<evidence type="ECO:0000313" key="5">
    <source>
        <dbReference type="Proteomes" id="UP001230188"/>
    </source>
</evidence>
<accession>A0AAD7UDY1</accession>
<sequence>MYYSHCPFDPREVEELIGEDVSAYEYAEIPSNECKLTSLVLAYVANKSSNNARRSYAIAQTNKDNDSDDDEDMGSEDDEWHTPAAEDECSRTKILAGKGCFAVDDMFVLYQTVGKPCGTDCAVDQKHVLLVFCPTAKGGIATIQAFCTRLIIDSERADPRRYSIYRWHLEHRYWRLDSRVPVRPIESIVLPAAMKNKVLGDVEDFLSPETRAFYLRHGIPYRRSLLFYGQPGAGKSSLIAGLAGKFGRNVCYVSICDEKMSDDALKDAVNRVPSRSIIVLEDIDSLFDKKRGKKNDTPLTFSGLLNALDGIGAAIGQLFVMTTNEAHNLDAALVRHGRVDLSVEFNSCVPEQAELMFANFYPDAPEP</sequence>
<dbReference type="PANTHER" id="PTHR23070">
    <property type="entry name" value="BCS1 AAA-TYPE ATPASE"/>
    <property type="match status" value="1"/>
</dbReference>
<evidence type="ECO:0000256" key="1">
    <source>
        <dbReference type="ARBA" id="ARBA00007448"/>
    </source>
</evidence>
<keyword evidence="5" id="KW-1185">Reference proteome</keyword>
<feature type="domain" description="AAA+ ATPase" evidence="3">
    <location>
        <begin position="221"/>
        <end position="349"/>
    </location>
</feature>
<organism evidence="4 5">
    <name type="scientific">Chrysophaeum taylorii</name>
    <dbReference type="NCBI Taxonomy" id="2483200"/>
    <lineage>
        <taxon>Eukaryota</taxon>
        <taxon>Sar</taxon>
        <taxon>Stramenopiles</taxon>
        <taxon>Ochrophyta</taxon>
        <taxon>Pelagophyceae</taxon>
        <taxon>Pelagomonadales</taxon>
        <taxon>Pelagomonadaceae</taxon>
        <taxon>Chrysophaeum</taxon>
    </lineage>
</organism>
<comment type="caution">
    <text evidence="4">The sequence shown here is derived from an EMBL/GenBank/DDBJ whole genome shotgun (WGS) entry which is preliminary data.</text>
</comment>
<protein>
    <recommendedName>
        <fullName evidence="3">AAA+ ATPase domain-containing protein</fullName>
    </recommendedName>
</protein>
<dbReference type="Gene3D" id="3.40.50.300">
    <property type="entry name" value="P-loop containing nucleotide triphosphate hydrolases"/>
    <property type="match status" value="1"/>
</dbReference>
<dbReference type="Proteomes" id="UP001230188">
    <property type="component" value="Unassembled WGS sequence"/>
</dbReference>
<gene>
    <name evidence="4" type="ORF">CTAYLR_003665</name>
</gene>